<feature type="non-terminal residue" evidence="1">
    <location>
        <position position="1"/>
    </location>
</feature>
<organism evidence="1">
    <name type="scientific">marine sediment metagenome</name>
    <dbReference type="NCBI Taxonomy" id="412755"/>
    <lineage>
        <taxon>unclassified sequences</taxon>
        <taxon>metagenomes</taxon>
        <taxon>ecological metagenomes</taxon>
    </lineage>
</organism>
<proteinExistence type="predicted"/>
<evidence type="ECO:0000313" key="1">
    <source>
        <dbReference type="EMBL" id="GAH44993.1"/>
    </source>
</evidence>
<reference evidence="1" key="1">
    <citation type="journal article" date="2014" name="Front. Microbiol.">
        <title>High frequency of phylogenetically diverse reductive dehalogenase-homologous genes in deep subseafloor sedimentary metagenomes.</title>
        <authorList>
            <person name="Kawai M."/>
            <person name="Futagami T."/>
            <person name="Toyoda A."/>
            <person name="Takaki Y."/>
            <person name="Nishi S."/>
            <person name="Hori S."/>
            <person name="Arai W."/>
            <person name="Tsubouchi T."/>
            <person name="Morono Y."/>
            <person name="Uchiyama I."/>
            <person name="Ito T."/>
            <person name="Fujiyama A."/>
            <person name="Inagaki F."/>
            <person name="Takami H."/>
        </authorList>
    </citation>
    <scope>NUCLEOTIDE SEQUENCE</scope>
    <source>
        <strain evidence="1">Expedition CK06-06</strain>
    </source>
</reference>
<dbReference type="AlphaFoldDB" id="X1HI89"/>
<sequence length="37" mass="4423">YDLVFIFKNEVEVFIFLSLKILIKIILSTEKRINLPI</sequence>
<dbReference type="EMBL" id="BARU01010097">
    <property type="protein sequence ID" value="GAH44993.1"/>
    <property type="molecule type" value="Genomic_DNA"/>
</dbReference>
<gene>
    <name evidence="1" type="ORF">S03H2_19344</name>
</gene>
<comment type="caution">
    <text evidence="1">The sequence shown here is derived from an EMBL/GenBank/DDBJ whole genome shotgun (WGS) entry which is preliminary data.</text>
</comment>
<protein>
    <submittedName>
        <fullName evidence="1">Uncharacterized protein</fullName>
    </submittedName>
</protein>
<accession>X1HI89</accession>
<name>X1HI89_9ZZZZ</name>